<keyword evidence="1" id="KW-0812">Transmembrane</keyword>
<dbReference type="RefSeq" id="WP_141612257.1">
    <property type="nucleotide sequence ID" value="NZ_VIGC02000041.1"/>
</dbReference>
<evidence type="ECO:0000313" key="2">
    <source>
        <dbReference type="EMBL" id="TQE93396.1"/>
    </source>
</evidence>
<dbReference type="OrthoDB" id="155101at2"/>
<reference evidence="2 3" key="1">
    <citation type="submission" date="2019-06" db="EMBL/GenBank/DDBJ databases">
        <title>Genome sequence of Litorilinea aerophila BAA-2444.</title>
        <authorList>
            <person name="Maclea K.S."/>
            <person name="Maurais E.G."/>
            <person name="Iannazzi L.C."/>
        </authorList>
    </citation>
    <scope>NUCLEOTIDE SEQUENCE [LARGE SCALE GENOMIC DNA]</scope>
    <source>
        <strain evidence="2 3">ATCC BAA-2444</strain>
    </source>
</reference>
<sequence length="284" mass="30743">MAQDSYRIQFNTRSEFHRSAGHPPFQAIPAHYYNITDSEAWPVAGLLVLLDGKGQPVRAELHLYEDQPSHVHEAAIRQSRLLLQERYTGDDPLPLRIMQTYQHRDAMHVRLSTVTDATPQTPPRGTSSRLLVAALGIAVMLFLVWLVAFYQPGGTPDETAASAPAGSETPGPNVVAALFTNQSDGGEAEEVLPPSRNAHPGIGIGVRVQIAPGLRLTLRSEPGPNAGEVRGAMESGQTALVIGGPAYTRGDQDTIVWWYVQLDDGTEAWAAANTSTRTVLLPVE</sequence>
<name>A0A540V9D8_9CHLR</name>
<evidence type="ECO:0000313" key="3">
    <source>
        <dbReference type="Proteomes" id="UP000317371"/>
    </source>
</evidence>
<keyword evidence="1" id="KW-0472">Membrane</keyword>
<comment type="caution">
    <text evidence="2">The sequence shown here is derived from an EMBL/GenBank/DDBJ whole genome shotgun (WGS) entry which is preliminary data.</text>
</comment>
<dbReference type="Proteomes" id="UP000317371">
    <property type="component" value="Unassembled WGS sequence"/>
</dbReference>
<dbReference type="InParanoid" id="A0A540V9D8"/>
<dbReference type="AlphaFoldDB" id="A0A540V9D8"/>
<accession>A0A540V9D8</accession>
<gene>
    <name evidence="2" type="ORF">FKZ61_21655</name>
</gene>
<dbReference type="EMBL" id="VIGC01000041">
    <property type="protein sequence ID" value="TQE93396.1"/>
    <property type="molecule type" value="Genomic_DNA"/>
</dbReference>
<proteinExistence type="predicted"/>
<protein>
    <submittedName>
        <fullName evidence="2">SH3 domain-containing protein</fullName>
    </submittedName>
</protein>
<evidence type="ECO:0000256" key="1">
    <source>
        <dbReference type="SAM" id="Phobius"/>
    </source>
</evidence>
<keyword evidence="3" id="KW-1185">Reference proteome</keyword>
<organism evidence="2 3">
    <name type="scientific">Litorilinea aerophila</name>
    <dbReference type="NCBI Taxonomy" id="1204385"/>
    <lineage>
        <taxon>Bacteria</taxon>
        <taxon>Bacillati</taxon>
        <taxon>Chloroflexota</taxon>
        <taxon>Caldilineae</taxon>
        <taxon>Caldilineales</taxon>
        <taxon>Caldilineaceae</taxon>
        <taxon>Litorilinea</taxon>
    </lineage>
</organism>
<keyword evidence="1" id="KW-1133">Transmembrane helix</keyword>
<feature type="transmembrane region" description="Helical" evidence="1">
    <location>
        <begin position="130"/>
        <end position="150"/>
    </location>
</feature>